<evidence type="ECO:0000259" key="1">
    <source>
        <dbReference type="Pfam" id="PF12680"/>
    </source>
</evidence>
<dbReference type="EMBL" id="JAVDPW010000021">
    <property type="protein sequence ID" value="MDR6294546.1"/>
    <property type="molecule type" value="Genomic_DNA"/>
</dbReference>
<dbReference type="Proteomes" id="UP001262410">
    <property type="component" value="Unassembled WGS sequence"/>
</dbReference>
<name>A0ABU1K0Z9_9PROT</name>
<proteinExistence type="predicted"/>
<sequence>MSLFTTPCDGAELKRRIARMLQAVFADPDRIPEFFTDDYEQVTDGEHSDRARFDAHVRHVAGAVRSIAVTVLDAVRQGDAIADRHVVEVTHADGRQAAIEVYLFGILRDGRLAQVNEVTRVLSGTEALRELARAVG</sequence>
<accession>A0ABU1K0Z9</accession>
<dbReference type="InterPro" id="IPR037401">
    <property type="entry name" value="SnoaL-like"/>
</dbReference>
<dbReference type="SUPFAM" id="SSF54427">
    <property type="entry name" value="NTF2-like"/>
    <property type="match status" value="1"/>
</dbReference>
<dbReference type="Gene3D" id="3.10.450.50">
    <property type="match status" value="1"/>
</dbReference>
<feature type="domain" description="SnoaL-like" evidence="1">
    <location>
        <begin position="26"/>
        <end position="114"/>
    </location>
</feature>
<organism evidence="2 3">
    <name type="scientific">Inquilinus ginsengisoli</name>
    <dbReference type="NCBI Taxonomy" id="363840"/>
    <lineage>
        <taxon>Bacteria</taxon>
        <taxon>Pseudomonadati</taxon>
        <taxon>Pseudomonadota</taxon>
        <taxon>Alphaproteobacteria</taxon>
        <taxon>Rhodospirillales</taxon>
        <taxon>Rhodospirillaceae</taxon>
        <taxon>Inquilinus</taxon>
    </lineage>
</organism>
<dbReference type="Pfam" id="PF12680">
    <property type="entry name" value="SnoaL_2"/>
    <property type="match status" value="1"/>
</dbReference>
<reference evidence="2 3" key="1">
    <citation type="submission" date="2023-07" db="EMBL/GenBank/DDBJ databases">
        <title>Sorghum-associated microbial communities from plants grown in Nebraska, USA.</title>
        <authorList>
            <person name="Schachtman D."/>
        </authorList>
    </citation>
    <scope>NUCLEOTIDE SEQUENCE [LARGE SCALE GENOMIC DNA]</scope>
    <source>
        <strain evidence="2 3">584</strain>
    </source>
</reference>
<gene>
    <name evidence="2" type="ORF">E9232_007100</name>
</gene>
<comment type="caution">
    <text evidence="2">The sequence shown here is derived from an EMBL/GenBank/DDBJ whole genome shotgun (WGS) entry which is preliminary data.</text>
</comment>
<keyword evidence="3" id="KW-1185">Reference proteome</keyword>
<dbReference type="InterPro" id="IPR032710">
    <property type="entry name" value="NTF2-like_dom_sf"/>
</dbReference>
<dbReference type="RefSeq" id="WP_309802123.1">
    <property type="nucleotide sequence ID" value="NZ_JAVDPW010000021.1"/>
</dbReference>
<evidence type="ECO:0000313" key="2">
    <source>
        <dbReference type="EMBL" id="MDR6294546.1"/>
    </source>
</evidence>
<evidence type="ECO:0000313" key="3">
    <source>
        <dbReference type="Proteomes" id="UP001262410"/>
    </source>
</evidence>
<protein>
    <recommendedName>
        <fullName evidence="1">SnoaL-like domain-containing protein</fullName>
    </recommendedName>
</protein>